<reference evidence="2" key="1">
    <citation type="submission" date="2020-05" db="EMBL/GenBank/DDBJ databases">
        <title>WGS assembly of Panicum virgatum.</title>
        <authorList>
            <person name="Lovell J.T."/>
            <person name="Jenkins J."/>
            <person name="Shu S."/>
            <person name="Juenger T.E."/>
            <person name="Schmutz J."/>
        </authorList>
    </citation>
    <scope>NUCLEOTIDE SEQUENCE</scope>
    <source>
        <strain evidence="2">AP13</strain>
    </source>
</reference>
<feature type="transmembrane region" description="Helical" evidence="1">
    <location>
        <begin position="65"/>
        <end position="84"/>
    </location>
</feature>
<keyword evidence="1" id="KW-1133">Transmembrane helix</keyword>
<gene>
    <name evidence="2" type="ORF">PVAP13_1NG305719</name>
</gene>
<accession>A0A8T0WV26</accession>
<evidence type="ECO:0000313" key="2">
    <source>
        <dbReference type="EMBL" id="KAG2651700.1"/>
    </source>
</evidence>
<keyword evidence="3" id="KW-1185">Reference proteome</keyword>
<sequence>MHAIPPGYSPVWVLSGLPRDSTRFGFCLGVFSFLGFHFYIAACILAPTCWLQYHFGRDLLQEKFIYRGVIGGSKILVGVSATLVEIARRRGPRRPPSVAHRSYLKWSKK</sequence>
<dbReference type="EMBL" id="CM029038">
    <property type="protein sequence ID" value="KAG2651700.1"/>
    <property type="molecule type" value="Genomic_DNA"/>
</dbReference>
<feature type="transmembrane region" description="Helical" evidence="1">
    <location>
        <begin position="24"/>
        <end position="53"/>
    </location>
</feature>
<organism evidence="2 3">
    <name type="scientific">Panicum virgatum</name>
    <name type="common">Blackwell switchgrass</name>
    <dbReference type="NCBI Taxonomy" id="38727"/>
    <lineage>
        <taxon>Eukaryota</taxon>
        <taxon>Viridiplantae</taxon>
        <taxon>Streptophyta</taxon>
        <taxon>Embryophyta</taxon>
        <taxon>Tracheophyta</taxon>
        <taxon>Spermatophyta</taxon>
        <taxon>Magnoliopsida</taxon>
        <taxon>Liliopsida</taxon>
        <taxon>Poales</taxon>
        <taxon>Poaceae</taxon>
        <taxon>PACMAD clade</taxon>
        <taxon>Panicoideae</taxon>
        <taxon>Panicodae</taxon>
        <taxon>Paniceae</taxon>
        <taxon>Panicinae</taxon>
        <taxon>Panicum</taxon>
        <taxon>Panicum sect. Hiantes</taxon>
    </lineage>
</organism>
<dbReference type="AlphaFoldDB" id="A0A8T0WV26"/>
<protein>
    <submittedName>
        <fullName evidence="2">Uncharacterized protein</fullName>
    </submittedName>
</protein>
<evidence type="ECO:0000313" key="3">
    <source>
        <dbReference type="Proteomes" id="UP000823388"/>
    </source>
</evidence>
<keyword evidence="1" id="KW-0812">Transmembrane</keyword>
<dbReference type="Proteomes" id="UP000823388">
    <property type="component" value="Chromosome 1N"/>
</dbReference>
<name>A0A8T0WV26_PANVG</name>
<evidence type="ECO:0000256" key="1">
    <source>
        <dbReference type="SAM" id="Phobius"/>
    </source>
</evidence>
<keyword evidence="1" id="KW-0472">Membrane</keyword>
<comment type="caution">
    <text evidence="2">The sequence shown here is derived from an EMBL/GenBank/DDBJ whole genome shotgun (WGS) entry which is preliminary data.</text>
</comment>
<proteinExistence type="predicted"/>